<reference evidence="1" key="1">
    <citation type="submission" date="2023-11" db="EMBL/GenBank/DDBJ databases">
        <authorList>
            <person name="Poullet M."/>
        </authorList>
    </citation>
    <scope>NUCLEOTIDE SEQUENCE</scope>
    <source>
        <strain evidence="1">E1834</strain>
    </source>
</reference>
<sequence>MRSTNINKQLKLAKINFAVKQTDLFKKMASKKGEENNDQFLEKMLKVQEKCTEHVFSDTRRPLKRKRNQAEVLAPQENFDFNREASVAFTPEPQMNLNFSAALNDLANRAPTRTGRTGDDSDPKRKKNGSRKDKTNGDGDFEVTETTENEKRLKKKKKTTGDMSNDGPSSFNKEN</sequence>
<dbReference type="EMBL" id="CAVMJV010000086">
    <property type="protein sequence ID" value="CAK5091128.1"/>
    <property type="molecule type" value="Genomic_DNA"/>
</dbReference>
<proteinExistence type="predicted"/>
<organism evidence="1 2">
    <name type="scientific">Meloidogyne enterolobii</name>
    <name type="common">Root-knot nematode worm</name>
    <name type="synonym">Meloidogyne mayaguensis</name>
    <dbReference type="NCBI Taxonomy" id="390850"/>
    <lineage>
        <taxon>Eukaryota</taxon>
        <taxon>Metazoa</taxon>
        <taxon>Ecdysozoa</taxon>
        <taxon>Nematoda</taxon>
        <taxon>Chromadorea</taxon>
        <taxon>Rhabditida</taxon>
        <taxon>Tylenchina</taxon>
        <taxon>Tylenchomorpha</taxon>
        <taxon>Tylenchoidea</taxon>
        <taxon>Meloidogynidae</taxon>
        <taxon>Meloidogyninae</taxon>
        <taxon>Meloidogyne</taxon>
    </lineage>
</organism>
<name>A0ACB1AIS7_MELEN</name>
<evidence type="ECO:0000313" key="1">
    <source>
        <dbReference type="EMBL" id="CAK5091128.1"/>
    </source>
</evidence>
<evidence type="ECO:0000313" key="2">
    <source>
        <dbReference type="Proteomes" id="UP001497535"/>
    </source>
</evidence>
<gene>
    <name evidence="1" type="ORF">MENTE1834_LOCUS38950</name>
</gene>
<comment type="caution">
    <text evidence="1">The sequence shown here is derived from an EMBL/GenBank/DDBJ whole genome shotgun (WGS) entry which is preliminary data.</text>
</comment>
<accession>A0ACB1AIS7</accession>
<protein>
    <submittedName>
        <fullName evidence="1">Uncharacterized protein</fullName>
    </submittedName>
</protein>
<keyword evidence="2" id="KW-1185">Reference proteome</keyword>
<dbReference type="Proteomes" id="UP001497535">
    <property type="component" value="Unassembled WGS sequence"/>
</dbReference>